<feature type="chain" id="PRO_5015450399" description="Parallel beta helix pectate lyase-like protein" evidence="1">
    <location>
        <begin position="32"/>
        <end position="711"/>
    </location>
</feature>
<reference evidence="2 3" key="1">
    <citation type="submission" date="2018-03" db="EMBL/GenBank/DDBJ databases">
        <title>Genomic Encyclopedia of Type Strains, Phase III (KMG-III): the genomes of soil and plant-associated and newly described type strains.</title>
        <authorList>
            <person name="Whitman W."/>
        </authorList>
    </citation>
    <scope>NUCLEOTIDE SEQUENCE [LARGE SCALE GENOMIC DNA]</scope>
    <source>
        <strain evidence="2 3">CGMCC 4.7067</strain>
    </source>
</reference>
<dbReference type="Gene3D" id="2.160.20.10">
    <property type="entry name" value="Single-stranded right-handed beta-helix, Pectin lyase-like"/>
    <property type="match status" value="1"/>
</dbReference>
<dbReference type="AlphaFoldDB" id="A0A2T0UPH9"/>
<dbReference type="InterPro" id="IPR011050">
    <property type="entry name" value="Pectin_lyase_fold/virulence"/>
</dbReference>
<evidence type="ECO:0000313" key="2">
    <source>
        <dbReference type="EMBL" id="PRY59806.1"/>
    </source>
</evidence>
<evidence type="ECO:0000256" key="1">
    <source>
        <dbReference type="SAM" id="SignalP"/>
    </source>
</evidence>
<gene>
    <name evidence="2" type="ORF">B0I28_103280</name>
</gene>
<dbReference type="OrthoDB" id="3308840at2"/>
<name>A0A2T0UPH9_9ACTN</name>
<feature type="signal peptide" evidence="1">
    <location>
        <begin position="1"/>
        <end position="31"/>
    </location>
</feature>
<protein>
    <recommendedName>
        <fullName evidence="4">Parallel beta helix pectate lyase-like protein</fullName>
    </recommendedName>
</protein>
<dbReference type="InterPro" id="IPR006311">
    <property type="entry name" value="TAT_signal"/>
</dbReference>
<sequence>MSTDHAPEPRTLTRRGLTALGLGGLAGAAFAAPASANNDQGEDTLAQLAGAEPVATVEDLRDKAGTAPGETVYLLGYHLDTPGRGGGLLFWDAESTADDDGGTVFAVAGTATGRWRRQVESYADLSWFGWRGDGEADPDDATADSGPLQAAIDALPAGGTIAIGPGIVLLRATVNVLRVPITFAGAGHTDSQVTGTQILVDTGAEDGFLLTGMHGGGFRDLQIRGTGLTGGSLVRTERAGSEKDDGNYMIAFSNVRFRDGYNGTTLRGCNTIRFQNCVWNTFSGQHVVLLNGVADDNRADPIEFVQCGIAAGPDNTTTDNVIVDGLGGSLKFIATAVLFGRHGLWMRNTTGTAALPKFVYFEGGGFENTHGVSVLLERGAQAQFANTYISTDGEDDLVRVGPDFTGSVTFAGCVIRGAGRNGIDFASKRLTVSGSLIGNNGRTAHVDFARTIDAIADNGDGTFRVTTAAAHGWETGDRVTVYDAGGTTAANGKWTITVVDDDTFDLQGSEASGTYSGGGSAYRHGAGLNIREGATRVVVTGNAVGGFVGDGTNRQDYALVTAAPDILVSANDFNGNHAGGLLMRTTPTAETRISGNKGTGDVDGWFAARVDGAVANGTYDFPGALYIAGERVTIVKTALAVAAGGCSVRFAVNGEGATGAVAATADPAVKTITTAAVVDGTAAPKRIGLLVQSATADAADLTVQFGYRRAG</sequence>
<proteinExistence type="predicted"/>
<dbReference type="RefSeq" id="WP_106363712.1">
    <property type="nucleotide sequence ID" value="NZ_PVTJ01000003.1"/>
</dbReference>
<accession>A0A2T0UPH9</accession>
<dbReference type="Gene3D" id="2.40.30.20">
    <property type="match status" value="1"/>
</dbReference>
<comment type="caution">
    <text evidence="2">The sequence shown here is derived from an EMBL/GenBank/DDBJ whole genome shotgun (WGS) entry which is preliminary data.</text>
</comment>
<evidence type="ECO:0008006" key="4">
    <source>
        <dbReference type="Google" id="ProtNLM"/>
    </source>
</evidence>
<dbReference type="InterPro" id="IPR012334">
    <property type="entry name" value="Pectin_lyas_fold"/>
</dbReference>
<keyword evidence="3" id="KW-1185">Reference proteome</keyword>
<dbReference type="SUPFAM" id="SSF51126">
    <property type="entry name" value="Pectin lyase-like"/>
    <property type="match status" value="1"/>
</dbReference>
<dbReference type="EMBL" id="PVTJ01000003">
    <property type="protein sequence ID" value="PRY59806.1"/>
    <property type="molecule type" value="Genomic_DNA"/>
</dbReference>
<organism evidence="2 3">
    <name type="scientific">Glycomyces artemisiae</name>
    <dbReference type="NCBI Taxonomy" id="1076443"/>
    <lineage>
        <taxon>Bacteria</taxon>
        <taxon>Bacillati</taxon>
        <taxon>Actinomycetota</taxon>
        <taxon>Actinomycetes</taxon>
        <taxon>Glycomycetales</taxon>
        <taxon>Glycomycetaceae</taxon>
        <taxon>Glycomyces</taxon>
    </lineage>
</organism>
<dbReference type="InterPro" id="IPR023366">
    <property type="entry name" value="ATP_synth_asu-like_sf"/>
</dbReference>
<evidence type="ECO:0000313" key="3">
    <source>
        <dbReference type="Proteomes" id="UP000238176"/>
    </source>
</evidence>
<dbReference type="PROSITE" id="PS51318">
    <property type="entry name" value="TAT"/>
    <property type="match status" value="1"/>
</dbReference>
<dbReference type="Proteomes" id="UP000238176">
    <property type="component" value="Unassembled WGS sequence"/>
</dbReference>
<keyword evidence="1" id="KW-0732">Signal</keyword>